<organism evidence="2 3">
    <name type="scientific">Aerosakkonema funiforme FACHB-1375</name>
    <dbReference type="NCBI Taxonomy" id="2949571"/>
    <lineage>
        <taxon>Bacteria</taxon>
        <taxon>Bacillati</taxon>
        <taxon>Cyanobacteriota</taxon>
        <taxon>Cyanophyceae</taxon>
        <taxon>Oscillatoriophycideae</taxon>
        <taxon>Aerosakkonematales</taxon>
        <taxon>Aerosakkonemataceae</taxon>
        <taxon>Aerosakkonema</taxon>
    </lineage>
</organism>
<dbReference type="Gene3D" id="1.10.10.10">
    <property type="entry name" value="Winged helix-like DNA-binding domain superfamily/Winged helix DNA-binding domain"/>
    <property type="match status" value="1"/>
</dbReference>
<dbReference type="InterPro" id="IPR036388">
    <property type="entry name" value="WH-like_DNA-bd_sf"/>
</dbReference>
<reference evidence="2" key="2">
    <citation type="submission" date="2020-08" db="EMBL/GenBank/DDBJ databases">
        <authorList>
            <person name="Chen M."/>
            <person name="Teng W."/>
            <person name="Zhao L."/>
            <person name="Hu C."/>
            <person name="Zhou Y."/>
            <person name="Han B."/>
            <person name="Song L."/>
            <person name="Shu W."/>
        </authorList>
    </citation>
    <scope>NUCLEOTIDE SEQUENCE</scope>
    <source>
        <strain evidence="2">FACHB-1375</strain>
    </source>
</reference>
<gene>
    <name evidence="2" type="ORF">H6G03_11430</name>
</gene>
<proteinExistence type="predicted"/>
<evidence type="ECO:0000313" key="2">
    <source>
        <dbReference type="EMBL" id="MBD2181709.1"/>
    </source>
</evidence>
<name>A0A926VFP0_9CYAN</name>
<reference evidence="2" key="1">
    <citation type="journal article" date="2015" name="ISME J.">
        <title>Draft Genome Sequence of Streptomyces incarnatus NRRL8089, which Produces the Nucleoside Antibiotic Sinefungin.</title>
        <authorList>
            <person name="Oshima K."/>
            <person name="Hattori M."/>
            <person name="Shimizu H."/>
            <person name="Fukuda K."/>
            <person name="Nemoto M."/>
            <person name="Inagaki K."/>
            <person name="Tamura T."/>
        </authorList>
    </citation>
    <scope>NUCLEOTIDE SEQUENCE</scope>
    <source>
        <strain evidence="2">FACHB-1375</strain>
    </source>
</reference>
<evidence type="ECO:0000256" key="1">
    <source>
        <dbReference type="SAM" id="MobiDB-lite"/>
    </source>
</evidence>
<dbReference type="EMBL" id="JACJPW010000025">
    <property type="protein sequence ID" value="MBD2181709.1"/>
    <property type="molecule type" value="Genomic_DNA"/>
</dbReference>
<dbReference type="NCBIfam" id="NF037964">
    <property type="entry name" value="HetZ_related"/>
    <property type="match status" value="1"/>
</dbReference>
<comment type="caution">
    <text evidence="2">The sequence shown here is derived from an EMBL/GenBank/DDBJ whole genome shotgun (WGS) entry which is preliminary data.</text>
</comment>
<dbReference type="Proteomes" id="UP000641646">
    <property type="component" value="Unassembled WGS sequence"/>
</dbReference>
<dbReference type="SUPFAM" id="SSF46894">
    <property type="entry name" value="C-terminal effector domain of the bipartite response regulators"/>
    <property type="match status" value="1"/>
</dbReference>
<dbReference type="AlphaFoldDB" id="A0A926VFP0"/>
<dbReference type="GO" id="GO:0006355">
    <property type="term" value="P:regulation of DNA-templated transcription"/>
    <property type="evidence" value="ECO:0007669"/>
    <property type="project" value="InterPro"/>
</dbReference>
<protein>
    <submittedName>
        <fullName evidence="2">HetZ-related protein</fullName>
    </submittedName>
</protein>
<feature type="region of interest" description="Disordered" evidence="1">
    <location>
        <begin position="220"/>
        <end position="243"/>
    </location>
</feature>
<feature type="compositionally biased region" description="Basic and acidic residues" evidence="1">
    <location>
        <begin position="233"/>
        <end position="243"/>
    </location>
</feature>
<dbReference type="RefSeq" id="WP_190464521.1">
    <property type="nucleotide sequence ID" value="NZ_JACJPW010000025.1"/>
</dbReference>
<accession>A0A926VFP0</accession>
<keyword evidence="3" id="KW-1185">Reference proteome</keyword>
<dbReference type="InterPro" id="IPR016032">
    <property type="entry name" value="Sig_transdc_resp-reg_C-effctor"/>
</dbReference>
<evidence type="ECO:0000313" key="3">
    <source>
        <dbReference type="Proteomes" id="UP000641646"/>
    </source>
</evidence>
<dbReference type="InterPro" id="IPR049910">
    <property type="entry name" value="HetZ-rel"/>
</dbReference>
<dbReference type="GO" id="GO:0003677">
    <property type="term" value="F:DNA binding"/>
    <property type="evidence" value="ECO:0007669"/>
    <property type="project" value="InterPro"/>
</dbReference>
<sequence length="416" mass="47973">MKTAYRNFPTATLEALPKTTVMDIHPSEQESEMDSVALANEISQELQAQIQSDRGVKISSAAVKAVANRLANEVERICRQSSRIQKSGQIRSWQLTLARHRLQKCLSYYNLGSKQGRVELHSTLGAIVYRYITPMRQPLSFQARYHLVEDFLQGFFMESLKAFRRETELPEDYTPRNSLEVAEYLAFTEQYARRRINLGGGASQQLIILRAQTFSRRQPAETAVDMESAAESPKGEEAETVRRDPAMQQVRASMVAETTDPAEAVLRDRLISELIEYLESQGQSDCVDYLTLKLQDLSAQEIDEVLGLSSRQRDYLQQRFKYHVEKFARLHQWQLVHQWLGADLDQKLGMNTRQWEAFWQKLTPQQQQLLELKRQGVSDREIASALKWTAKQVEKRWSQLLELAWQARNSSTSTQK</sequence>